<proteinExistence type="inferred from homology"/>
<dbReference type="GO" id="GO:0005576">
    <property type="term" value="C:extracellular region"/>
    <property type="evidence" value="ECO:0007669"/>
    <property type="project" value="UniProtKB-SubCell"/>
</dbReference>
<dbReference type="EMBL" id="WIXE01009786">
    <property type="protein sequence ID" value="KAK5978120.1"/>
    <property type="molecule type" value="Genomic_DNA"/>
</dbReference>
<accession>A0AAN8FF51</accession>
<gene>
    <name evidence="5" type="ORF">GCK32_005487</name>
</gene>
<sequence length="110" mass="12224">MTSPNSIHPAKDVRVKLYEKEALLDKLLDEGKTNQNGVFNLSGSKTEITSIDPKVNVYHRCNYNGLCDRKFGINIPSNYITDGATPQKKFNIGTINLASRFTGETTDCIN</sequence>
<evidence type="ECO:0000256" key="4">
    <source>
        <dbReference type="ARBA" id="ARBA00022729"/>
    </source>
</evidence>
<dbReference type="Pfam" id="PF01060">
    <property type="entry name" value="TTR-52"/>
    <property type="match status" value="1"/>
</dbReference>
<dbReference type="PANTHER" id="PTHR21700:SF24">
    <property type="entry name" value="TRANSTHYRETIN-LIKE FAMILY PROTEIN"/>
    <property type="match status" value="1"/>
</dbReference>
<evidence type="ECO:0000256" key="1">
    <source>
        <dbReference type="ARBA" id="ARBA00004613"/>
    </source>
</evidence>
<dbReference type="PANTHER" id="PTHR21700">
    <property type="entry name" value="TRANSTHYRETIN-LIKE FAMILY PROTEIN-RELATED"/>
    <property type="match status" value="1"/>
</dbReference>
<evidence type="ECO:0000313" key="5">
    <source>
        <dbReference type="EMBL" id="KAK5978120.1"/>
    </source>
</evidence>
<organism evidence="5 6">
    <name type="scientific">Trichostrongylus colubriformis</name>
    <name type="common">Black scour worm</name>
    <dbReference type="NCBI Taxonomy" id="6319"/>
    <lineage>
        <taxon>Eukaryota</taxon>
        <taxon>Metazoa</taxon>
        <taxon>Ecdysozoa</taxon>
        <taxon>Nematoda</taxon>
        <taxon>Chromadorea</taxon>
        <taxon>Rhabditida</taxon>
        <taxon>Rhabditina</taxon>
        <taxon>Rhabditomorpha</taxon>
        <taxon>Strongyloidea</taxon>
        <taxon>Trichostrongylidae</taxon>
        <taxon>Trichostrongylus</taxon>
    </lineage>
</organism>
<dbReference type="Proteomes" id="UP001331761">
    <property type="component" value="Unassembled WGS sequence"/>
</dbReference>
<dbReference type="GO" id="GO:0009986">
    <property type="term" value="C:cell surface"/>
    <property type="evidence" value="ECO:0007669"/>
    <property type="project" value="InterPro"/>
</dbReference>
<reference evidence="5 6" key="1">
    <citation type="submission" date="2019-10" db="EMBL/GenBank/DDBJ databases">
        <title>Assembly and Annotation for the nematode Trichostrongylus colubriformis.</title>
        <authorList>
            <person name="Martin J."/>
        </authorList>
    </citation>
    <scope>NUCLEOTIDE SEQUENCE [LARGE SCALE GENOMIC DNA]</scope>
    <source>
        <strain evidence="5">G859</strain>
        <tissue evidence="5">Whole worm</tissue>
    </source>
</reference>
<dbReference type="InterPro" id="IPR038479">
    <property type="entry name" value="Transthyretin-like_sf"/>
</dbReference>
<comment type="caution">
    <text evidence="5">The sequence shown here is derived from an EMBL/GenBank/DDBJ whole genome shotgun (WGS) entry which is preliminary data.</text>
</comment>
<keyword evidence="6" id="KW-1185">Reference proteome</keyword>
<keyword evidence="4" id="KW-0732">Signal</keyword>
<name>A0AAN8FF51_TRICO</name>
<dbReference type="Gene3D" id="2.60.40.3330">
    <property type="match status" value="1"/>
</dbReference>
<evidence type="ECO:0000256" key="2">
    <source>
        <dbReference type="ARBA" id="ARBA00010112"/>
    </source>
</evidence>
<evidence type="ECO:0000256" key="3">
    <source>
        <dbReference type="ARBA" id="ARBA00022525"/>
    </source>
</evidence>
<protein>
    <submittedName>
        <fullName evidence="5">TransThyretin family domain</fullName>
    </submittedName>
</protein>
<dbReference type="InterPro" id="IPR001534">
    <property type="entry name" value="Transthyretin-like"/>
</dbReference>
<comment type="similarity">
    <text evidence="2">Belongs to the nematode transthyretin-like family.</text>
</comment>
<evidence type="ECO:0000313" key="6">
    <source>
        <dbReference type="Proteomes" id="UP001331761"/>
    </source>
</evidence>
<comment type="subcellular location">
    <subcellularLocation>
        <location evidence="1">Secreted</location>
    </subcellularLocation>
</comment>
<dbReference type="AlphaFoldDB" id="A0AAN8FF51"/>
<keyword evidence="3" id="KW-0964">Secreted</keyword>